<dbReference type="EMBL" id="JAOPKZ010000011">
    <property type="protein sequence ID" value="MCU5746507.1"/>
    <property type="molecule type" value="Genomic_DNA"/>
</dbReference>
<evidence type="ECO:0000256" key="1">
    <source>
        <dbReference type="SAM" id="Phobius"/>
    </source>
</evidence>
<dbReference type="Proteomes" id="UP001209553">
    <property type="component" value="Unassembled WGS sequence"/>
</dbReference>
<dbReference type="RefSeq" id="WP_262856098.1">
    <property type="nucleotide sequence ID" value="NZ_JAOPKZ010000011.1"/>
</dbReference>
<reference evidence="2 3" key="1">
    <citation type="journal article" date="2023" name="Int. J. Syst. Evol. Microbiol.">
        <title>Streptococcus sciuri sp. nov., Staphylococcus marylandisciuri sp. nov. and Staphylococcus americanisciuri sp. nov., isolated from faeces of eastern grey squirrel (Sciurus carolinensis).</title>
        <authorList>
            <person name="Volokhov D.V."/>
            <person name="Zagorodnyaya T.A."/>
            <person name="Furtak V.A."/>
            <person name="Nattanmai G."/>
            <person name="Randall L."/>
            <person name="Jose S."/>
            <person name="Gao Y."/>
            <person name="Eisenberg T."/>
            <person name="Delmonte P."/>
            <person name="Blom J."/>
            <person name="Mitchell K.K."/>
        </authorList>
    </citation>
    <scope>NUCLEOTIDE SEQUENCE [LARGE SCALE GENOMIC DNA]</scope>
    <source>
        <strain evidence="2 3">SQ8-PEA</strain>
    </source>
</reference>
<gene>
    <name evidence="2" type="ORF">N9R04_07215</name>
</gene>
<comment type="caution">
    <text evidence="2">The sequence shown here is derived from an EMBL/GenBank/DDBJ whole genome shotgun (WGS) entry which is preliminary data.</text>
</comment>
<keyword evidence="1" id="KW-1133">Transmembrane helix</keyword>
<name>A0ABT2QRD0_9STAP</name>
<feature type="transmembrane region" description="Helical" evidence="1">
    <location>
        <begin position="12"/>
        <end position="33"/>
    </location>
</feature>
<protein>
    <recommendedName>
        <fullName evidence="4">Phage protein</fullName>
    </recommendedName>
</protein>
<accession>A0ABT2QRD0</accession>
<keyword evidence="1" id="KW-0472">Membrane</keyword>
<keyword evidence="1" id="KW-0812">Transmembrane</keyword>
<sequence>MNDVVKSMDVNVWWSLFILIGLYGVKEIVRYILDARKSIKNIESEMQYKYAEKLLDQKIPIYVEHYSYLKKAIGIYQHIANYYQEFEKWNDAVYSNIVNDKQYAIEDKDEAYRNILGYRFCENLSNYIAKFEDMKIKSINVFSLNQLFIDENLISKSLTINTKIDKKLEELVAIELNIEKQRNLSDEEFTIYYKKQFLMLKYQDFIEEVERYLEEVKIEFYNEYNIELQNDYVKGNKRV</sequence>
<proteinExistence type="predicted"/>
<organism evidence="2 3">
    <name type="scientific">Staphylococcus marylandisciuri</name>
    <dbReference type="NCBI Taxonomy" id="2981529"/>
    <lineage>
        <taxon>Bacteria</taxon>
        <taxon>Bacillati</taxon>
        <taxon>Bacillota</taxon>
        <taxon>Bacilli</taxon>
        <taxon>Bacillales</taxon>
        <taxon>Staphylococcaceae</taxon>
        <taxon>Staphylococcus</taxon>
    </lineage>
</organism>
<evidence type="ECO:0000313" key="2">
    <source>
        <dbReference type="EMBL" id="MCU5746507.1"/>
    </source>
</evidence>
<evidence type="ECO:0000313" key="3">
    <source>
        <dbReference type="Proteomes" id="UP001209553"/>
    </source>
</evidence>
<keyword evidence="3" id="KW-1185">Reference proteome</keyword>
<evidence type="ECO:0008006" key="4">
    <source>
        <dbReference type="Google" id="ProtNLM"/>
    </source>
</evidence>